<reference evidence="2 3" key="1">
    <citation type="submission" date="2021-06" db="EMBL/GenBank/DDBJ databases">
        <title>Bacillus sp. RD4P76, an endophyte from a halophyte.</title>
        <authorList>
            <person name="Sun J.-Q."/>
        </authorList>
    </citation>
    <scope>NUCLEOTIDE SEQUENCE [LARGE SCALE GENOMIC DNA]</scope>
    <source>
        <strain evidence="2 3">CGMCC 1.15917</strain>
    </source>
</reference>
<name>A0ABS6JLT4_9BACI</name>
<evidence type="ECO:0000256" key="1">
    <source>
        <dbReference type="SAM" id="MobiDB-lite"/>
    </source>
</evidence>
<evidence type="ECO:0000313" key="3">
    <source>
        <dbReference type="Proteomes" id="UP000784880"/>
    </source>
</evidence>
<protein>
    <submittedName>
        <fullName evidence="2">Uncharacterized protein</fullName>
    </submittedName>
</protein>
<sequence>MANKSTLKDRVLKSRVKKMVPASQLEERFQLLLYQVEQIERKLDTNNEGKDAEQQEHQGEGTREKGLPRPLMAE</sequence>
<dbReference type="Proteomes" id="UP000784880">
    <property type="component" value="Unassembled WGS sequence"/>
</dbReference>
<evidence type="ECO:0000313" key="2">
    <source>
        <dbReference type="EMBL" id="MBU9714640.1"/>
    </source>
</evidence>
<comment type="caution">
    <text evidence="2">The sequence shown here is derived from an EMBL/GenBank/DDBJ whole genome shotgun (WGS) entry which is preliminary data.</text>
</comment>
<proteinExistence type="predicted"/>
<accession>A0ABS6JLT4</accession>
<gene>
    <name evidence="2" type="ORF">KS419_23115</name>
</gene>
<dbReference type="RefSeq" id="WP_217069368.1">
    <property type="nucleotide sequence ID" value="NZ_JAHQCS010000182.1"/>
</dbReference>
<keyword evidence="3" id="KW-1185">Reference proteome</keyword>
<organism evidence="2 3">
    <name type="scientific">Evansella tamaricis</name>
    <dbReference type="NCBI Taxonomy" id="2069301"/>
    <lineage>
        <taxon>Bacteria</taxon>
        <taxon>Bacillati</taxon>
        <taxon>Bacillota</taxon>
        <taxon>Bacilli</taxon>
        <taxon>Bacillales</taxon>
        <taxon>Bacillaceae</taxon>
        <taxon>Evansella</taxon>
    </lineage>
</organism>
<feature type="compositionally biased region" description="Basic and acidic residues" evidence="1">
    <location>
        <begin position="43"/>
        <end position="67"/>
    </location>
</feature>
<feature type="region of interest" description="Disordered" evidence="1">
    <location>
        <begin position="43"/>
        <end position="74"/>
    </location>
</feature>
<dbReference type="EMBL" id="JAHQCS010000182">
    <property type="protein sequence ID" value="MBU9714640.1"/>
    <property type="molecule type" value="Genomic_DNA"/>
</dbReference>